<dbReference type="STRING" id="391616.OA238_c48610"/>
<dbReference type="InterPro" id="IPR019301">
    <property type="entry name" value="Flagellar_prot_FlgJ_N"/>
</dbReference>
<dbReference type="Pfam" id="PF10135">
    <property type="entry name" value="Rod-binding"/>
    <property type="match status" value="1"/>
</dbReference>
<dbReference type="RefSeq" id="WP_015497598.1">
    <property type="nucleotide sequence ID" value="NC_020908.1"/>
</dbReference>
<reference evidence="2 3" key="1">
    <citation type="journal article" date="2013" name="PLoS ONE">
        <title>Poles Apart: Arctic and Antarctic Octadecabacter strains Share High Genome Plasticity and a New Type of Xanthorhodopsin.</title>
        <authorList>
            <person name="Vollmers J."/>
            <person name="Voget S."/>
            <person name="Dietrich S."/>
            <person name="Gollnow K."/>
            <person name="Smits M."/>
            <person name="Meyer K."/>
            <person name="Brinkhoff T."/>
            <person name="Simon M."/>
            <person name="Daniel R."/>
        </authorList>
    </citation>
    <scope>NUCLEOTIDE SEQUENCE [LARGE SCALE GENOMIC DNA]</scope>
    <source>
        <strain evidence="2 3">238</strain>
    </source>
</reference>
<keyword evidence="3" id="KW-1185">Reference proteome</keyword>
<protein>
    <recommendedName>
        <fullName evidence="1">Flagellar protein FlgJ N-terminal domain-containing protein</fullName>
    </recommendedName>
</protein>
<feature type="domain" description="Flagellar protein FlgJ N-terminal" evidence="1">
    <location>
        <begin position="35"/>
        <end position="82"/>
    </location>
</feature>
<dbReference type="HOGENOM" id="CLU_155700_3_0_5"/>
<dbReference type="Proteomes" id="UP000004688">
    <property type="component" value="Chromosome"/>
</dbReference>
<accession>M9RPY4</accession>
<dbReference type="EMBL" id="CP003742">
    <property type="protein sequence ID" value="AGI74689.1"/>
    <property type="molecule type" value="Genomic_DNA"/>
</dbReference>
<dbReference type="AlphaFoldDB" id="M9RPY4"/>
<name>M9RPY4_9RHOB</name>
<sequence>MEIQPTQSAGAPTATREDQLMAVAQSLEAAFLSEMLKSAGIGETPEEFGGGAGEDQFASFLRDEQAKQMTQAGGIGLAQSMFDAMIAKSR</sequence>
<dbReference type="eggNOG" id="COG3951">
    <property type="taxonomic scope" value="Bacteria"/>
</dbReference>
<gene>
    <name evidence="2" type="ORF">OA238_c48610</name>
</gene>
<proteinExistence type="predicted"/>
<dbReference type="KEGG" id="oar:OA238_c48610"/>
<dbReference type="OrthoDB" id="7690273at2"/>
<evidence type="ECO:0000259" key="1">
    <source>
        <dbReference type="Pfam" id="PF10135"/>
    </source>
</evidence>
<evidence type="ECO:0000313" key="2">
    <source>
        <dbReference type="EMBL" id="AGI74689.1"/>
    </source>
</evidence>
<organism evidence="2 3">
    <name type="scientific">Octadecabacter arcticus 238</name>
    <dbReference type="NCBI Taxonomy" id="391616"/>
    <lineage>
        <taxon>Bacteria</taxon>
        <taxon>Pseudomonadati</taxon>
        <taxon>Pseudomonadota</taxon>
        <taxon>Alphaproteobacteria</taxon>
        <taxon>Rhodobacterales</taxon>
        <taxon>Roseobacteraceae</taxon>
        <taxon>Octadecabacter</taxon>
    </lineage>
</organism>
<evidence type="ECO:0000313" key="3">
    <source>
        <dbReference type="Proteomes" id="UP000004688"/>
    </source>
</evidence>